<accession>A0A022QVH9</accession>
<dbReference type="Proteomes" id="UP000030748">
    <property type="component" value="Unassembled WGS sequence"/>
</dbReference>
<proteinExistence type="predicted"/>
<evidence type="ECO:0000313" key="2">
    <source>
        <dbReference type="Proteomes" id="UP000030748"/>
    </source>
</evidence>
<dbReference type="AlphaFoldDB" id="A0A022QVH9"/>
<keyword evidence="2" id="KW-1185">Reference proteome</keyword>
<organism evidence="1 2">
    <name type="scientific">Erythranthe guttata</name>
    <name type="common">Yellow monkey flower</name>
    <name type="synonym">Mimulus guttatus</name>
    <dbReference type="NCBI Taxonomy" id="4155"/>
    <lineage>
        <taxon>Eukaryota</taxon>
        <taxon>Viridiplantae</taxon>
        <taxon>Streptophyta</taxon>
        <taxon>Embryophyta</taxon>
        <taxon>Tracheophyta</taxon>
        <taxon>Spermatophyta</taxon>
        <taxon>Magnoliopsida</taxon>
        <taxon>eudicotyledons</taxon>
        <taxon>Gunneridae</taxon>
        <taxon>Pentapetalae</taxon>
        <taxon>asterids</taxon>
        <taxon>lamiids</taxon>
        <taxon>Lamiales</taxon>
        <taxon>Phrymaceae</taxon>
        <taxon>Erythranthe</taxon>
    </lineage>
</organism>
<reference evidence="1 2" key="1">
    <citation type="journal article" date="2013" name="Proc. Natl. Acad. Sci. U.S.A.">
        <title>Fine-scale variation in meiotic recombination in Mimulus inferred from population shotgun sequencing.</title>
        <authorList>
            <person name="Hellsten U."/>
            <person name="Wright K.M."/>
            <person name="Jenkins J."/>
            <person name="Shu S."/>
            <person name="Yuan Y."/>
            <person name="Wessler S.R."/>
            <person name="Schmutz J."/>
            <person name="Willis J.H."/>
            <person name="Rokhsar D.S."/>
        </authorList>
    </citation>
    <scope>NUCLEOTIDE SEQUENCE [LARGE SCALE GENOMIC DNA]</scope>
    <source>
        <strain evidence="2">cv. DUN x IM62</strain>
    </source>
</reference>
<dbReference type="EMBL" id="KI630880">
    <property type="protein sequence ID" value="EYU31911.1"/>
    <property type="molecule type" value="Genomic_DNA"/>
</dbReference>
<protein>
    <submittedName>
        <fullName evidence="1">Uncharacterized protein</fullName>
    </submittedName>
</protein>
<gene>
    <name evidence="1" type="ORF">MIMGU_mgv1a017306mg</name>
</gene>
<sequence length="82" mass="9603">MRRVGEDDEKQREREMVEMRVSNDCRQSACRKGERQRCHARASWSWPHVLPRGLAYAREPTLLPHVTPSPYSYSPFALPHPT</sequence>
<evidence type="ECO:0000313" key="1">
    <source>
        <dbReference type="EMBL" id="EYU31911.1"/>
    </source>
</evidence>
<name>A0A022QVH9_ERYGU</name>